<sequence length="230" mass="24884">MLRTVCLWASLLICCAAQADGFAVVPLRVELGPGRTGSLTVTNTGEAKTFEARAMSWKQENRNDSYAQTDDVLLAPTTFRLEKGAVQVVRVQLNRPQDAAEHAYRIFIDEVAAAQEVRPNTLKTLVSMAVPLFVAPSSGPVAKGDAALSALLENDVLKIELRNTGKANLKLREWVVSSAKAGELLKVPSAAYVLVGNTLKGDYPLKFQADGPMKLKVITDRGTFSADVKR</sequence>
<evidence type="ECO:0000259" key="2">
    <source>
        <dbReference type="Pfam" id="PF00345"/>
    </source>
</evidence>
<dbReference type="InterPro" id="IPR008962">
    <property type="entry name" value="PapD-like_sf"/>
</dbReference>
<comment type="caution">
    <text evidence="3">The sequence shown here is derived from an EMBL/GenBank/DDBJ whole genome shotgun (WGS) entry which is preliminary data.</text>
</comment>
<keyword evidence="4" id="KW-1185">Reference proteome</keyword>
<protein>
    <submittedName>
        <fullName evidence="3">Molecular chaperone</fullName>
    </submittedName>
</protein>
<reference evidence="3 4" key="1">
    <citation type="journal article" date="2017" name="Int. J. Syst. Evol. Microbiol.">
        <title>Ramlibacter monticola sp. nov., isolated from forest soil.</title>
        <authorList>
            <person name="Chaudhary D.K."/>
            <person name="Kim J."/>
        </authorList>
    </citation>
    <scope>NUCLEOTIDE SEQUENCE [LARGE SCALE GENOMIC DNA]</scope>
    <source>
        <strain evidence="3 4">KACC 19175</strain>
    </source>
</reference>
<feature type="domain" description="Pili assembly chaperone N-terminal" evidence="2">
    <location>
        <begin position="35"/>
        <end position="138"/>
    </location>
</feature>
<dbReference type="Proteomes" id="UP000599109">
    <property type="component" value="Unassembled WGS sequence"/>
</dbReference>
<dbReference type="AlphaFoldDB" id="A0A937CSX9"/>
<dbReference type="InterPro" id="IPR013783">
    <property type="entry name" value="Ig-like_fold"/>
</dbReference>
<evidence type="ECO:0000313" key="3">
    <source>
        <dbReference type="EMBL" id="MBL0391008.1"/>
    </source>
</evidence>
<accession>A0A937CSX9</accession>
<dbReference type="PANTHER" id="PTHR30251:SF4">
    <property type="entry name" value="SLR1668 PROTEIN"/>
    <property type="match status" value="1"/>
</dbReference>
<dbReference type="InterPro" id="IPR016147">
    <property type="entry name" value="Pili_assmbl_chaperone_N"/>
</dbReference>
<feature type="signal peptide" evidence="1">
    <location>
        <begin position="1"/>
        <end position="19"/>
    </location>
</feature>
<organism evidence="3 4">
    <name type="scientific">Ramlibacter monticola</name>
    <dbReference type="NCBI Taxonomy" id="1926872"/>
    <lineage>
        <taxon>Bacteria</taxon>
        <taxon>Pseudomonadati</taxon>
        <taxon>Pseudomonadota</taxon>
        <taxon>Betaproteobacteria</taxon>
        <taxon>Burkholderiales</taxon>
        <taxon>Comamonadaceae</taxon>
        <taxon>Ramlibacter</taxon>
    </lineage>
</organism>
<gene>
    <name evidence="3" type="ORF">JJ685_07615</name>
</gene>
<dbReference type="GO" id="GO:0071555">
    <property type="term" value="P:cell wall organization"/>
    <property type="evidence" value="ECO:0007669"/>
    <property type="project" value="InterPro"/>
</dbReference>
<evidence type="ECO:0000313" key="4">
    <source>
        <dbReference type="Proteomes" id="UP000599109"/>
    </source>
</evidence>
<dbReference type="InterPro" id="IPR050643">
    <property type="entry name" value="Periplasmic_pilus_chap"/>
</dbReference>
<dbReference type="SUPFAM" id="SSF49354">
    <property type="entry name" value="PapD-like"/>
    <property type="match status" value="1"/>
</dbReference>
<feature type="chain" id="PRO_5038034389" evidence="1">
    <location>
        <begin position="20"/>
        <end position="230"/>
    </location>
</feature>
<evidence type="ECO:0000256" key="1">
    <source>
        <dbReference type="SAM" id="SignalP"/>
    </source>
</evidence>
<dbReference type="RefSeq" id="WP_201673572.1">
    <property type="nucleotide sequence ID" value="NZ_JAEQNE010000001.1"/>
</dbReference>
<dbReference type="Gene3D" id="2.60.40.10">
    <property type="entry name" value="Immunoglobulins"/>
    <property type="match status" value="1"/>
</dbReference>
<proteinExistence type="predicted"/>
<dbReference type="PANTHER" id="PTHR30251">
    <property type="entry name" value="PILUS ASSEMBLY CHAPERONE"/>
    <property type="match status" value="1"/>
</dbReference>
<keyword evidence="1" id="KW-0732">Signal</keyword>
<name>A0A937CSX9_9BURK</name>
<dbReference type="GO" id="GO:0030288">
    <property type="term" value="C:outer membrane-bounded periplasmic space"/>
    <property type="evidence" value="ECO:0007669"/>
    <property type="project" value="InterPro"/>
</dbReference>
<dbReference type="Pfam" id="PF00345">
    <property type="entry name" value="PapD_N"/>
    <property type="match status" value="1"/>
</dbReference>
<dbReference type="EMBL" id="JAEQNE010000001">
    <property type="protein sequence ID" value="MBL0391008.1"/>
    <property type="molecule type" value="Genomic_DNA"/>
</dbReference>